<name>A0AAW2XZY7_9LAMI</name>
<protein>
    <submittedName>
        <fullName evidence="1">Uncharacterized protein</fullName>
    </submittedName>
</protein>
<comment type="caution">
    <text evidence="1">The sequence shown here is derived from an EMBL/GenBank/DDBJ whole genome shotgun (WGS) entry which is preliminary data.</text>
</comment>
<reference evidence="1" key="2">
    <citation type="journal article" date="2024" name="Plant">
        <title>Genomic evolution and insights into agronomic trait innovations of Sesamum species.</title>
        <authorList>
            <person name="Miao H."/>
            <person name="Wang L."/>
            <person name="Qu L."/>
            <person name="Liu H."/>
            <person name="Sun Y."/>
            <person name="Le M."/>
            <person name="Wang Q."/>
            <person name="Wei S."/>
            <person name="Zheng Y."/>
            <person name="Lin W."/>
            <person name="Duan Y."/>
            <person name="Cao H."/>
            <person name="Xiong S."/>
            <person name="Wang X."/>
            <person name="Wei L."/>
            <person name="Li C."/>
            <person name="Ma Q."/>
            <person name="Ju M."/>
            <person name="Zhao R."/>
            <person name="Li G."/>
            <person name="Mu C."/>
            <person name="Tian Q."/>
            <person name="Mei H."/>
            <person name="Zhang T."/>
            <person name="Gao T."/>
            <person name="Zhang H."/>
        </authorList>
    </citation>
    <scope>NUCLEOTIDE SEQUENCE</scope>
    <source>
        <strain evidence="1">KEN1</strain>
    </source>
</reference>
<proteinExistence type="predicted"/>
<organism evidence="1">
    <name type="scientific">Sesamum latifolium</name>
    <dbReference type="NCBI Taxonomy" id="2727402"/>
    <lineage>
        <taxon>Eukaryota</taxon>
        <taxon>Viridiplantae</taxon>
        <taxon>Streptophyta</taxon>
        <taxon>Embryophyta</taxon>
        <taxon>Tracheophyta</taxon>
        <taxon>Spermatophyta</taxon>
        <taxon>Magnoliopsida</taxon>
        <taxon>eudicotyledons</taxon>
        <taxon>Gunneridae</taxon>
        <taxon>Pentapetalae</taxon>
        <taxon>asterids</taxon>
        <taxon>lamiids</taxon>
        <taxon>Lamiales</taxon>
        <taxon>Pedaliaceae</taxon>
        <taxon>Sesamum</taxon>
    </lineage>
</organism>
<dbReference type="EMBL" id="JACGWN010000002">
    <property type="protein sequence ID" value="KAL0457976.1"/>
    <property type="molecule type" value="Genomic_DNA"/>
</dbReference>
<reference evidence="1" key="1">
    <citation type="submission" date="2020-06" db="EMBL/GenBank/DDBJ databases">
        <authorList>
            <person name="Li T."/>
            <person name="Hu X."/>
            <person name="Zhang T."/>
            <person name="Song X."/>
            <person name="Zhang H."/>
            <person name="Dai N."/>
            <person name="Sheng W."/>
            <person name="Hou X."/>
            <person name="Wei L."/>
        </authorList>
    </citation>
    <scope>NUCLEOTIDE SEQUENCE</scope>
    <source>
        <strain evidence="1">KEN1</strain>
        <tissue evidence="1">Leaf</tissue>
    </source>
</reference>
<gene>
    <name evidence="1" type="ORF">Slati_0424800</name>
</gene>
<dbReference type="AlphaFoldDB" id="A0AAW2XZY7"/>
<sequence>MTMTVDFMGVGGSTAHIVRDQRLELEAVYQERMQVNHNPFHQQLFHHGDSHDVGKPSYNMF</sequence>
<accession>A0AAW2XZY7</accession>
<evidence type="ECO:0000313" key="1">
    <source>
        <dbReference type="EMBL" id="KAL0457976.1"/>
    </source>
</evidence>